<dbReference type="InterPro" id="IPR014710">
    <property type="entry name" value="RmlC-like_jellyroll"/>
</dbReference>
<dbReference type="SUPFAM" id="SSF51206">
    <property type="entry name" value="cAMP-binding domain-like"/>
    <property type="match status" value="1"/>
</dbReference>
<reference evidence="2 3" key="2">
    <citation type="journal article" date="2012" name="Stand. Genomic Sci.">
        <title>Complete genome sequence of the aquatic bacterium Runella slithyformis type strain (LSU 4(T)).</title>
        <authorList>
            <person name="Copeland A."/>
            <person name="Zhang X."/>
            <person name="Misra M."/>
            <person name="Lapidus A."/>
            <person name="Nolan M."/>
            <person name="Lucas S."/>
            <person name="Deshpande S."/>
            <person name="Cheng J.F."/>
            <person name="Tapia R."/>
            <person name="Goodwin L.A."/>
            <person name="Pitluck S."/>
            <person name="Liolios K."/>
            <person name="Pagani I."/>
            <person name="Ivanova N."/>
            <person name="Mikhailova N."/>
            <person name="Pati A."/>
            <person name="Chen A."/>
            <person name="Palaniappan K."/>
            <person name="Land M."/>
            <person name="Hauser L."/>
            <person name="Pan C."/>
            <person name="Jeffries C.D."/>
            <person name="Detter J.C."/>
            <person name="Brambilla E.M."/>
            <person name="Rohde M."/>
            <person name="Djao O.D."/>
            <person name="Goker M."/>
            <person name="Sikorski J."/>
            <person name="Tindall B.J."/>
            <person name="Woyke T."/>
            <person name="Bristow J."/>
            <person name="Eisen J.A."/>
            <person name="Markowitz V."/>
            <person name="Hugenholtz P."/>
            <person name="Kyrpides N.C."/>
            <person name="Klenk H.P."/>
            <person name="Mavromatis K."/>
        </authorList>
    </citation>
    <scope>NUCLEOTIDE SEQUENCE [LARGE SCALE GENOMIC DNA]</scope>
    <source>
        <strain evidence="3">ATCC 29530 / DSM 19594 / LMG 11500 / NCIMB 11436 / LSU 4</strain>
    </source>
</reference>
<accession>A0A7U4E7P1</accession>
<organism evidence="2 3">
    <name type="scientific">Runella slithyformis (strain ATCC 29530 / DSM 19594 / LMG 11500 / NCIMB 11436 / LSU 4)</name>
    <dbReference type="NCBI Taxonomy" id="761193"/>
    <lineage>
        <taxon>Bacteria</taxon>
        <taxon>Pseudomonadati</taxon>
        <taxon>Bacteroidota</taxon>
        <taxon>Cytophagia</taxon>
        <taxon>Cytophagales</taxon>
        <taxon>Spirosomataceae</taxon>
        <taxon>Runella</taxon>
    </lineage>
</organism>
<name>A0A7U4E7P1_RUNSL</name>
<dbReference type="EMBL" id="CP002859">
    <property type="protein sequence ID" value="AEI50518.1"/>
    <property type="molecule type" value="Genomic_DNA"/>
</dbReference>
<dbReference type="PROSITE" id="PS50042">
    <property type="entry name" value="CNMP_BINDING_3"/>
    <property type="match status" value="1"/>
</dbReference>
<sequence length="191" mass="22722">MTLFNALSQISPLSEKCQTALCHCSRIENHKAGRFLLTSGQISNNLYYLESGLARIFHDIDESREITAWFRGEGEFVFSVHSFLLQQPTNEHIELLEDSRVCVISYTDLQQMFIEYPELNHPFRLLYEQYIVVYEKRMELIFERDLVKRYQTFCELYAHITPRLQVKHIAQYLNISQSELSRVRKRLTMNF</sequence>
<dbReference type="KEGG" id="rsi:Runsl_4174"/>
<dbReference type="SMART" id="SM00100">
    <property type="entry name" value="cNMP"/>
    <property type="match status" value="1"/>
</dbReference>
<evidence type="ECO:0000313" key="3">
    <source>
        <dbReference type="Proteomes" id="UP000000493"/>
    </source>
</evidence>
<dbReference type="AlphaFoldDB" id="A0A7U4E7P1"/>
<feature type="domain" description="Cyclic nucleotide-binding" evidence="1">
    <location>
        <begin position="9"/>
        <end position="113"/>
    </location>
</feature>
<evidence type="ECO:0000313" key="2">
    <source>
        <dbReference type="EMBL" id="AEI50518.1"/>
    </source>
</evidence>
<keyword evidence="3" id="KW-1185">Reference proteome</keyword>
<dbReference type="CDD" id="cd00038">
    <property type="entry name" value="CAP_ED"/>
    <property type="match status" value="1"/>
</dbReference>
<dbReference type="Gene3D" id="2.60.120.10">
    <property type="entry name" value="Jelly Rolls"/>
    <property type="match status" value="1"/>
</dbReference>
<protein>
    <submittedName>
        <fullName evidence="2">Transcriptional regulator, Crp/Fnr family</fullName>
    </submittedName>
</protein>
<dbReference type="RefSeq" id="WP_013929815.1">
    <property type="nucleotide sequence ID" value="NC_015703.1"/>
</dbReference>
<reference evidence="3" key="1">
    <citation type="submission" date="2011-06" db="EMBL/GenBank/DDBJ databases">
        <title>The complete genome of chromosome of Runella slithyformis DSM 19594.</title>
        <authorList>
            <consortium name="US DOE Joint Genome Institute (JGI-PGF)"/>
            <person name="Lucas S."/>
            <person name="Han J."/>
            <person name="Lapidus A."/>
            <person name="Bruce D."/>
            <person name="Goodwin L."/>
            <person name="Pitluck S."/>
            <person name="Peters L."/>
            <person name="Kyrpides N."/>
            <person name="Mavromatis K."/>
            <person name="Ivanova N."/>
            <person name="Ovchinnikova G."/>
            <person name="Zhang X."/>
            <person name="Misra M."/>
            <person name="Detter J.C."/>
            <person name="Tapia R."/>
            <person name="Han C."/>
            <person name="Land M."/>
            <person name="Hauser L."/>
            <person name="Markowitz V."/>
            <person name="Cheng J.-F."/>
            <person name="Hugenholtz P."/>
            <person name="Woyke T."/>
            <person name="Wu D."/>
            <person name="Tindall B."/>
            <person name="Faehrich R."/>
            <person name="Brambilla E."/>
            <person name="Klenk H.-P."/>
            <person name="Eisen J.A."/>
        </authorList>
    </citation>
    <scope>NUCLEOTIDE SEQUENCE [LARGE SCALE GENOMIC DNA]</scope>
    <source>
        <strain evidence="3">ATCC 29530 / DSM 19594 / LMG 11500 / NCIMB 11436 / LSU 4</strain>
    </source>
</reference>
<proteinExistence type="predicted"/>
<gene>
    <name evidence="2" type="ordered locus">Runsl_4174</name>
</gene>
<dbReference type="InterPro" id="IPR000595">
    <property type="entry name" value="cNMP-bd_dom"/>
</dbReference>
<dbReference type="Proteomes" id="UP000000493">
    <property type="component" value="Chromosome"/>
</dbReference>
<evidence type="ECO:0000259" key="1">
    <source>
        <dbReference type="PROSITE" id="PS50042"/>
    </source>
</evidence>
<dbReference type="Pfam" id="PF00027">
    <property type="entry name" value="cNMP_binding"/>
    <property type="match status" value="1"/>
</dbReference>
<dbReference type="InterPro" id="IPR018490">
    <property type="entry name" value="cNMP-bd_dom_sf"/>
</dbReference>